<organism evidence="2 3">
    <name type="scientific">Cystobacter ferrugineus</name>
    <dbReference type="NCBI Taxonomy" id="83449"/>
    <lineage>
        <taxon>Bacteria</taxon>
        <taxon>Pseudomonadati</taxon>
        <taxon>Myxococcota</taxon>
        <taxon>Myxococcia</taxon>
        <taxon>Myxococcales</taxon>
        <taxon>Cystobacterineae</taxon>
        <taxon>Archangiaceae</taxon>
        <taxon>Cystobacter</taxon>
    </lineage>
</organism>
<sequence length="255" mass="27162">MKVDDRHDTPPTRSVPEKDRFQELMKRAPPEPTKRPPPGGQGVRSPGVLARGALGARTPPGSLQVSPRGAFASAELLGRVRQGLSAEAHRLGEVRGEAHQTNQERVHQRLTALIARELAREPPAEPGTDRGASVARGGEVLPAEPPDARPTPPGTRLEGSPGPAMAGATSPGETRVQSTLALIEKIEVFVRSQRPALALRLGGALEATVEVERTGPREVALRIQGHRGPLPRENLARIQEELAARGLRLKALSSA</sequence>
<name>A0A1L9B6V2_9BACT</name>
<dbReference type="OrthoDB" id="5382573at2"/>
<reference evidence="3" key="1">
    <citation type="submission" date="2016-11" db="EMBL/GenBank/DDBJ databases">
        <authorList>
            <person name="Shukria A."/>
            <person name="Stevens D.C."/>
        </authorList>
    </citation>
    <scope>NUCLEOTIDE SEQUENCE [LARGE SCALE GENOMIC DNA]</scope>
    <source>
        <strain evidence="3">Cbfe23</strain>
    </source>
</reference>
<gene>
    <name evidence="2" type="ORF">BON30_22775</name>
</gene>
<accession>A0A1L9B6V2</accession>
<dbReference type="RefSeq" id="WP_071900508.1">
    <property type="nucleotide sequence ID" value="NZ_MPIN01000006.1"/>
</dbReference>
<proteinExistence type="predicted"/>
<evidence type="ECO:0000313" key="3">
    <source>
        <dbReference type="Proteomes" id="UP000182229"/>
    </source>
</evidence>
<comment type="caution">
    <text evidence="2">The sequence shown here is derived from an EMBL/GenBank/DDBJ whole genome shotgun (WGS) entry which is preliminary data.</text>
</comment>
<dbReference type="AlphaFoldDB" id="A0A1L9B6V2"/>
<dbReference type="Proteomes" id="UP000182229">
    <property type="component" value="Unassembled WGS sequence"/>
</dbReference>
<protein>
    <submittedName>
        <fullName evidence="2">Uncharacterized protein</fullName>
    </submittedName>
</protein>
<reference evidence="2 3" key="2">
    <citation type="submission" date="2016-12" db="EMBL/GenBank/DDBJ databases">
        <title>Draft Genome Sequence of Cystobacter ferrugineus Strain Cbfe23.</title>
        <authorList>
            <person name="Akbar S."/>
            <person name="Dowd S.E."/>
            <person name="Stevens D.C."/>
        </authorList>
    </citation>
    <scope>NUCLEOTIDE SEQUENCE [LARGE SCALE GENOMIC DNA]</scope>
    <source>
        <strain evidence="2 3">Cbfe23</strain>
    </source>
</reference>
<evidence type="ECO:0000256" key="1">
    <source>
        <dbReference type="SAM" id="MobiDB-lite"/>
    </source>
</evidence>
<feature type="region of interest" description="Disordered" evidence="1">
    <location>
        <begin position="1"/>
        <end position="67"/>
    </location>
</feature>
<dbReference type="EMBL" id="MPIN01000006">
    <property type="protein sequence ID" value="OJH37999.1"/>
    <property type="molecule type" value="Genomic_DNA"/>
</dbReference>
<feature type="region of interest" description="Disordered" evidence="1">
    <location>
        <begin position="118"/>
        <end position="174"/>
    </location>
</feature>
<feature type="compositionally biased region" description="Basic and acidic residues" evidence="1">
    <location>
        <begin position="1"/>
        <end position="34"/>
    </location>
</feature>
<evidence type="ECO:0000313" key="2">
    <source>
        <dbReference type="EMBL" id="OJH37999.1"/>
    </source>
</evidence>
<keyword evidence="3" id="KW-1185">Reference proteome</keyword>
<feature type="compositionally biased region" description="Pro residues" evidence="1">
    <location>
        <begin position="143"/>
        <end position="153"/>
    </location>
</feature>